<protein>
    <submittedName>
        <fullName evidence="2">Uncharacterized protein</fullName>
    </submittedName>
</protein>
<gene>
    <name evidence="2" type="ORF">Tco_0682312</name>
</gene>
<organism evidence="2 3">
    <name type="scientific">Tanacetum coccineum</name>
    <dbReference type="NCBI Taxonomy" id="301880"/>
    <lineage>
        <taxon>Eukaryota</taxon>
        <taxon>Viridiplantae</taxon>
        <taxon>Streptophyta</taxon>
        <taxon>Embryophyta</taxon>
        <taxon>Tracheophyta</taxon>
        <taxon>Spermatophyta</taxon>
        <taxon>Magnoliopsida</taxon>
        <taxon>eudicotyledons</taxon>
        <taxon>Gunneridae</taxon>
        <taxon>Pentapetalae</taxon>
        <taxon>asterids</taxon>
        <taxon>campanulids</taxon>
        <taxon>Asterales</taxon>
        <taxon>Asteraceae</taxon>
        <taxon>Asteroideae</taxon>
        <taxon>Anthemideae</taxon>
        <taxon>Anthemidinae</taxon>
        <taxon>Tanacetum</taxon>
    </lineage>
</organism>
<evidence type="ECO:0000313" key="3">
    <source>
        <dbReference type="Proteomes" id="UP001151760"/>
    </source>
</evidence>
<proteinExistence type="predicted"/>
<keyword evidence="3" id="KW-1185">Reference proteome</keyword>
<feature type="compositionally biased region" description="Basic and acidic residues" evidence="1">
    <location>
        <begin position="69"/>
        <end position="101"/>
    </location>
</feature>
<evidence type="ECO:0000313" key="2">
    <source>
        <dbReference type="EMBL" id="GJS67747.1"/>
    </source>
</evidence>
<reference evidence="2" key="2">
    <citation type="submission" date="2022-01" db="EMBL/GenBank/DDBJ databases">
        <authorList>
            <person name="Yamashiro T."/>
            <person name="Shiraishi A."/>
            <person name="Satake H."/>
            <person name="Nakayama K."/>
        </authorList>
    </citation>
    <scope>NUCLEOTIDE SEQUENCE</scope>
</reference>
<reference evidence="2" key="1">
    <citation type="journal article" date="2022" name="Int. J. Mol. Sci.">
        <title>Draft Genome of Tanacetum Coccineum: Genomic Comparison of Closely Related Tanacetum-Family Plants.</title>
        <authorList>
            <person name="Yamashiro T."/>
            <person name="Shiraishi A."/>
            <person name="Nakayama K."/>
            <person name="Satake H."/>
        </authorList>
    </citation>
    <scope>NUCLEOTIDE SEQUENCE</scope>
</reference>
<accession>A0ABQ4XRU6</accession>
<sequence>MEGELRVKRKGMYLLIPMMMEGEWRGNGERGRGRALCFIWREKGGKGRCVYKGRAKSKRQNLVSSNSNDDGRKVEGRRRERQRSESEREMTMAMRVDTREY</sequence>
<comment type="caution">
    <text evidence="2">The sequence shown here is derived from an EMBL/GenBank/DDBJ whole genome shotgun (WGS) entry which is preliminary data.</text>
</comment>
<evidence type="ECO:0000256" key="1">
    <source>
        <dbReference type="SAM" id="MobiDB-lite"/>
    </source>
</evidence>
<name>A0ABQ4XRU6_9ASTR</name>
<dbReference type="Proteomes" id="UP001151760">
    <property type="component" value="Unassembled WGS sequence"/>
</dbReference>
<feature type="region of interest" description="Disordered" evidence="1">
    <location>
        <begin position="51"/>
        <end position="101"/>
    </location>
</feature>
<dbReference type="EMBL" id="BQNB010009740">
    <property type="protein sequence ID" value="GJS67747.1"/>
    <property type="molecule type" value="Genomic_DNA"/>
</dbReference>